<evidence type="ECO:0000259" key="1">
    <source>
        <dbReference type="SMART" id="SM00829"/>
    </source>
</evidence>
<organism evidence="2 3">
    <name type="scientific">Pseudozyma hubeiensis (strain SY62)</name>
    <name type="common">Yeast</name>
    <dbReference type="NCBI Taxonomy" id="1305764"/>
    <lineage>
        <taxon>Eukaryota</taxon>
        <taxon>Fungi</taxon>
        <taxon>Dikarya</taxon>
        <taxon>Basidiomycota</taxon>
        <taxon>Ustilaginomycotina</taxon>
        <taxon>Ustilaginomycetes</taxon>
        <taxon>Ustilaginales</taxon>
        <taxon>Ustilaginaceae</taxon>
        <taxon>Pseudozyma</taxon>
    </lineage>
</organism>
<dbReference type="OrthoDB" id="9930022at2759"/>
<feature type="domain" description="Enoyl reductase (ER)" evidence="1">
    <location>
        <begin position="96"/>
        <end position="337"/>
    </location>
</feature>
<dbReference type="PANTHER" id="PTHR11695:SF294">
    <property type="entry name" value="RETICULON-4-INTERACTING PROTEIN 1, MITOCHONDRIAL"/>
    <property type="match status" value="1"/>
</dbReference>
<dbReference type="GO" id="GO:0016491">
    <property type="term" value="F:oxidoreductase activity"/>
    <property type="evidence" value="ECO:0007669"/>
    <property type="project" value="InterPro"/>
</dbReference>
<dbReference type="InterPro" id="IPR013154">
    <property type="entry name" value="ADH-like_N"/>
</dbReference>
<sequence length="340" mass="37804">MPAMSVPHKSGNDDRVRCHQISASRSASIDLKPFFAGPYRDLGWSFENMIPWHTHRDSSDAKCWNQNEARITYIMSGYSASRSEDMAQIWRIHKKGLPPVTMQLDTVAIAEPQQDEVLVKVHSAAVNPVEWKIAAHAPAFIQRFPRGMGTDFSGTVLRTGPGLTSEELELYKPGTSVIGMMARLTSRTSLPSILTCLAVRENDVVQTLRRDHSAKPFDLILDTVGDFAVFRACPAFLKESGEYANVGASDMRPDGSIWSILNFLRNMTSIFLPWWLGGVPRKSTPGGSIRDGLPEFIDKYLVNKSVRCPVDSTFGFQDAPKAYERLMTGRALGKIIVKVD</sequence>
<dbReference type="GeneID" id="24105804"/>
<keyword evidence="3" id="KW-1185">Reference proteome</keyword>
<protein>
    <recommendedName>
        <fullName evidence="1">Enoyl reductase (ER) domain-containing protein</fullName>
    </recommendedName>
</protein>
<dbReference type="InterPro" id="IPR050700">
    <property type="entry name" value="YIM1/Zinc_Alcohol_DH_Fams"/>
</dbReference>
<dbReference type="InterPro" id="IPR011032">
    <property type="entry name" value="GroES-like_sf"/>
</dbReference>
<proteinExistence type="predicted"/>
<dbReference type="SUPFAM" id="SSF50129">
    <property type="entry name" value="GroES-like"/>
    <property type="match status" value="1"/>
</dbReference>
<dbReference type="Gene3D" id="3.40.50.720">
    <property type="entry name" value="NAD(P)-binding Rossmann-like Domain"/>
    <property type="match status" value="1"/>
</dbReference>
<evidence type="ECO:0000313" key="3">
    <source>
        <dbReference type="Proteomes" id="UP000014071"/>
    </source>
</evidence>
<dbReference type="STRING" id="1305764.R9NWF9"/>
<dbReference type="SMART" id="SM00829">
    <property type="entry name" value="PKS_ER"/>
    <property type="match status" value="1"/>
</dbReference>
<gene>
    <name evidence="2" type="ORF">PHSY_000497</name>
</gene>
<dbReference type="Proteomes" id="UP000014071">
    <property type="component" value="Unassembled WGS sequence"/>
</dbReference>
<accession>R9NWF9</accession>
<dbReference type="Pfam" id="PF08240">
    <property type="entry name" value="ADH_N"/>
    <property type="match status" value="1"/>
</dbReference>
<dbReference type="Pfam" id="PF13602">
    <property type="entry name" value="ADH_zinc_N_2"/>
    <property type="match status" value="1"/>
</dbReference>
<dbReference type="GO" id="GO:0005739">
    <property type="term" value="C:mitochondrion"/>
    <property type="evidence" value="ECO:0007669"/>
    <property type="project" value="TreeGrafter"/>
</dbReference>
<dbReference type="Gene3D" id="3.90.180.10">
    <property type="entry name" value="Medium-chain alcohol dehydrogenases, catalytic domain"/>
    <property type="match status" value="2"/>
</dbReference>
<dbReference type="HOGENOM" id="CLU_816681_0_0_1"/>
<dbReference type="AlphaFoldDB" id="R9NWF9"/>
<dbReference type="PANTHER" id="PTHR11695">
    <property type="entry name" value="ALCOHOL DEHYDROGENASE RELATED"/>
    <property type="match status" value="1"/>
</dbReference>
<dbReference type="InterPro" id="IPR020843">
    <property type="entry name" value="ER"/>
</dbReference>
<evidence type="ECO:0000313" key="2">
    <source>
        <dbReference type="EMBL" id="GAC92938.1"/>
    </source>
</evidence>
<dbReference type="EMBL" id="DF238770">
    <property type="protein sequence ID" value="GAC92938.1"/>
    <property type="molecule type" value="Genomic_DNA"/>
</dbReference>
<reference evidence="3" key="1">
    <citation type="journal article" date="2013" name="Genome Announc.">
        <title>Draft genome sequence of the basidiomycetous yeast-like fungus Pseudozyma hubeiensis SY62, which produces an abundant amount of the biosurfactant mannosylerythritol lipids.</title>
        <authorList>
            <person name="Konishi M."/>
            <person name="Hatada Y."/>
            <person name="Horiuchi J."/>
        </authorList>
    </citation>
    <scope>NUCLEOTIDE SEQUENCE [LARGE SCALE GENOMIC DNA]</scope>
    <source>
        <strain evidence="3">SY62</strain>
    </source>
</reference>
<dbReference type="RefSeq" id="XP_012186525.1">
    <property type="nucleotide sequence ID" value="XM_012331135.1"/>
</dbReference>
<name>R9NWF9_PSEHS</name>